<feature type="region of interest" description="Disordered" evidence="1">
    <location>
        <begin position="459"/>
        <end position="489"/>
    </location>
</feature>
<feature type="region of interest" description="Disordered" evidence="1">
    <location>
        <begin position="97"/>
        <end position="152"/>
    </location>
</feature>
<proteinExistence type="predicted"/>
<feature type="compositionally biased region" description="Basic residues" evidence="1">
    <location>
        <begin position="131"/>
        <end position="143"/>
    </location>
</feature>
<feature type="region of interest" description="Disordered" evidence="1">
    <location>
        <begin position="399"/>
        <end position="447"/>
    </location>
</feature>
<feature type="compositionally biased region" description="Basic and acidic residues" evidence="1">
    <location>
        <begin position="31"/>
        <end position="47"/>
    </location>
</feature>
<feature type="region of interest" description="Disordered" evidence="1">
    <location>
        <begin position="1"/>
        <end position="69"/>
    </location>
</feature>
<gene>
    <name evidence="2" type="ORF">HPBE_LOCUS17040</name>
</gene>
<keyword evidence="3" id="KW-1185">Reference proteome</keyword>
<dbReference type="Proteomes" id="UP000050761">
    <property type="component" value="Unassembled WGS sequence"/>
</dbReference>
<evidence type="ECO:0000313" key="4">
    <source>
        <dbReference type="WBParaSite" id="HPBE_0001704101-mRNA-1"/>
    </source>
</evidence>
<feature type="region of interest" description="Disordered" evidence="1">
    <location>
        <begin position="539"/>
        <end position="565"/>
    </location>
</feature>
<feature type="compositionally biased region" description="Low complexity" evidence="1">
    <location>
        <begin position="15"/>
        <end position="29"/>
    </location>
</feature>
<reference evidence="2 3" key="1">
    <citation type="submission" date="2018-11" db="EMBL/GenBank/DDBJ databases">
        <authorList>
            <consortium name="Pathogen Informatics"/>
        </authorList>
    </citation>
    <scope>NUCLEOTIDE SEQUENCE [LARGE SCALE GENOMIC DNA]</scope>
</reference>
<feature type="compositionally biased region" description="Basic and acidic residues" evidence="1">
    <location>
        <begin position="463"/>
        <end position="479"/>
    </location>
</feature>
<evidence type="ECO:0000256" key="1">
    <source>
        <dbReference type="SAM" id="MobiDB-lite"/>
    </source>
</evidence>
<feature type="compositionally biased region" description="Basic and acidic residues" evidence="1">
    <location>
        <begin position="438"/>
        <end position="447"/>
    </location>
</feature>
<sequence>MMNFFSQRKNGGGDVSRSVSTSSKSGSRSPDNIDRGRPPRNDSAKPEEADDPNGDSDSKAHGPTTRNRWKVYVNQCEEKKKRVLDCDAVSAEASRDEFGHLPGKTRHWGSPMPGSPRWNEADTDYVPPGVKKPRKSSHAGGSHHKGEGSKKLAPVVRVSEDAREGIEKMHALIQSPRPVDLDVGEGLVRVDLPHTSKQEEKLYSEGEELNDGKSVVRIIDKETDVILSMNNPMDALTLTIRSLMLSFTEYMRTAAFRQDVEKDIAVERARNAELNEKVRQMDLLVTAQRSQGVTALFERLNDLGMSDVETPTELLQGSKQIVAHHKELNQKVSCFETEVAMLEGRIRTVRPFGDKIVEKLHSYGDGDVNVDDILQHVAAQAGSESTSAIRLESENEGVEGMLLSPGGGQSNMSVAHVGSVPRRPRQRPRAGPGARAKGKPEENSEEMQRQINEIVQAALKVDSAAKEKERRSRGAERPARRSGVMSLSGDSVVVPLQRSTPIAMAPRRDDADVENSKIDAHMDICSSDINLPFKIPHKDKEKAKRSPAVVTRSPLAEPHDSREFSQRDIQTIKLRQKKRYAADQAREAKKARKQPENAVTQTVNAYNKPRLSICAFNVLAFFRVWQSVTSMFNQDRSLHPRITSSTKKKWSFLAWEKIVPHWLL</sequence>
<evidence type="ECO:0000313" key="3">
    <source>
        <dbReference type="Proteomes" id="UP000050761"/>
    </source>
</evidence>
<protein>
    <submittedName>
        <fullName evidence="4">Integrase catalytic domain-containing protein</fullName>
    </submittedName>
</protein>
<evidence type="ECO:0000313" key="2">
    <source>
        <dbReference type="EMBL" id="VDP07774.1"/>
    </source>
</evidence>
<reference evidence="4" key="2">
    <citation type="submission" date="2019-09" db="UniProtKB">
        <authorList>
            <consortium name="WormBaseParasite"/>
        </authorList>
    </citation>
    <scope>IDENTIFICATION</scope>
</reference>
<organism evidence="2">
    <name type="scientific">Heligmosomoides polygyrus</name>
    <name type="common">Parasitic roundworm</name>
    <dbReference type="NCBI Taxonomy" id="6339"/>
    <lineage>
        <taxon>Eukaryota</taxon>
        <taxon>Metazoa</taxon>
        <taxon>Ecdysozoa</taxon>
        <taxon>Nematoda</taxon>
        <taxon>Chromadorea</taxon>
        <taxon>Rhabditida</taxon>
        <taxon>Rhabditina</taxon>
        <taxon>Rhabditomorpha</taxon>
        <taxon>Strongyloidea</taxon>
        <taxon>Heligmosomidae</taxon>
        <taxon>Heligmosomoides</taxon>
    </lineage>
</organism>
<dbReference type="OrthoDB" id="443402at2759"/>
<name>A0A3P8BQ33_HELPZ</name>
<dbReference type="EMBL" id="UZAH01029766">
    <property type="protein sequence ID" value="VDP07774.1"/>
    <property type="molecule type" value="Genomic_DNA"/>
</dbReference>
<dbReference type="WBParaSite" id="HPBE_0001704101-mRNA-1">
    <property type="protein sequence ID" value="HPBE_0001704101-mRNA-1"/>
    <property type="gene ID" value="HPBE_0001704101"/>
</dbReference>
<accession>A0A3P8BQ33</accession>
<dbReference type="AlphaFoldDB" id="A0A3P8BQ33"/>